<evidence type="ECO:0000313" key="9">
    <source>
        <dbReference type="Proteomes" id="UP000187209"/>
    </source>
</evidence>
<protein>
    <recommendedName>
        <fullName evidence="7">Major facilitator superfamily (MFS) profile domain-containing protein</fullName>
    </recommendedName>
</protein>
<evidence type="ECO:0000313" key="8">
    <source>
        <dbReference type="EMBL" id="OMJ94382.1"/>
    </source>
</evidence>
<keyword evidence="9" id="KW-1185">Reference proteome</keyword>
<name>A0A1R2CZF5_9CILI</name>
<feature type="transmembrane region" description="Helical" evidence="6">
    <location>
        <begin position="141"/>
        <end position="163"/>
    </location>
</feature>
<keyword evidence="4 6" id="KW-1133">Transmembrane helix</keyword>
<accession>A0A1R2CZF5</accession>
<dbReference type="PANTHER" id="PTHR23511:SF5">
    <property type="entry name" value="MAJOR FACILITATOR-TYPE TRANSPORTER HXNZ-RELATED"/>
    <property type="match status" value="1"/>
</dbReference>
<feature type="transmembrane region" description="Helical" evidence="6">
    <location>
        <begin position="262"/>
        <end position="286"/>
    </location>
</feature>
<dbReference type="Proteomes" id="UP000187209">
    <property type="component" value="Unassembled WGS sequence"/>
</dbReference>
<dbReference type="AlphaFoldDB" id="A0A1R2CZF5"/>
<dbReference type="EMBL" id="MPUH01000027">
    <property type="protein sequence ID" value="OMJ94382.1"/>
    <property type="molecule type" value="Genomic_DNA"/>
</dbReference>
<evidence type="ECO:0000256" key="6">
    <source>
        <dbReference type="SAM" id="Phobius"/>
    </source>
</evidence>
<dbReference type="InterPro" id="IPR036259">
    <property type="entry name" value="MFS_trans_sf"/>
</dbReference>
<proteinExistence type="predicted"/>
<keyword evidence="3 6" id="KW-0812">Transmembrane</keyword>
<feature type="transmembrane region" description="Helical" evidence="6">
    <location>
        <begin position="57"/>
        <end position="77"/>
    </location>
</feature>
<evidence type="ECO:0000256" key="2">
    <source>
        <dbReference type="ARBA" id="ARBA00022448"/>
    </source>
</evidence>
<sequence>MKDNSGESILVFGKMQKILFLLCGGGWGISMGIQVSLGILLNEIYNEWGITYIEQSLIPICTMIGVFIGSYFWGILADKYGRAIAFNKVLLFIVLGIGIGVFSPDVWMLAGSYLITGFGIGGSFTVDGNVFLEYCPLEKQYLLTGISVLSAVGASIPAALALAFNSVSDFYRWRFIQGALGIIALLLSLPRFCIKETPTFLISRHKLTQALELISEINPPSTPKDNLRERILSASPRHNTKEKTSKQQLMALTRKPVVKYTVLYIFIWFGTAFTFNGLANFLPVILTRAGFGQTNIDLYTMMLYQQLAGIPGVILATFMVKGWFGRKKTLALSLYMGFGLIFCFLTSNYWALLILSLLYFFFENMFYAVMFCISPETFPPEVRNTAIGIFGSANTVASIIAPLIAGIILDNTSDNLIFTIAFSTSILLAAVCSTWSVETRNFDPESFGKLDFS</sequence>
<evidence type="ECO:0000256" key="5">
    <source>
        <dbReference type="ARBA" id="ARBA00023136"/>
    </source>
</evidence>
<feature type="domain" description="Major facilitator superfamily (MFS) profile" evidence="7">
    <location>
        <begin position="18"/>
        <end position="440"/>
    </location>
</feature>
<dbReference type="SUPFAM" id="SSF103473">
    <property type="entry name" value="MFS general substrate transporter"/>
    <property type="match status" value="1"/>
</dbReference>
<feature type="transmembrane region" description="Helical" evidence="6">
    <location>
        <begin position="18"/>
        <end position="37"/>
    </location>
</feature>
<dbReference type="InterPro" id="IPR005828">
    <property type="entry name" value="MFS_sugar_transport-like"/>
</dbReference>
<reference evidence="8 9" key="1">
    <citation type="submission" date="2016-11" db="EMBL/GenBank/DDBJ databases">
        <title>The macronuclear genome of Stentor coeruleus: a giant cell with tiny introns.</title>
        <authorList>
            <person name="Slabodnick M."/>
            <person name="Ruby J.G."/>
            <person name="Reiff S.B."/>
            <person name="Swart E.C."/>
            <person name="Gosai S."/>
            <person name="Prabakaran S."/>
            <person name="Witkowska E."/>
            <person name="Larue G.E."/>
            <person name="Fisher S."/>
            <person name="Freeman R.M."/>
            <person name="Gunawardena J."/>
            <person name="Chu W."/>
            <person name="Stover N.A."/>
            <person name="Gregory B.D."/>
            <person name="Nowacki M."/>
            <person name="Derisi J."/>
            <person name="Roy S.W."/>
            <person name="Marshall W.F."/>
            <person name="Sood P."/>
        </authorList>
    </citation>
    <scope>NUCLEOTIDE SEQUENCE [LARGE SCALE GENOMIC DNA]</scope>
    <source>
        <strain evidence="8">WM001</strain>
    </source>
</reference>
<keyword evidence="5 6" id="KW-0472">Membrane</keyword>
<comment type="caution">
    <text evidence="8">The sequence shown here is derived from an EMBL/GenBank/DDBJ whole genome shotgun (WGS) entry which is preliminary data.</text>
</comment>
<dbReference type="InterPro" id="IPR020846">
    <property type="entry name" value="MFS_dom"/>
</dbReference>
<organism evidence="8 9">
    <name type="scientific">Stentor coeruleus</name>
    <dbReference type="NCBI Taxonomy" id="5963"/>
    <lineage>
        <taxon>Eukaryota</taxon>
        <taxon>Sar</taxon>
        <taxon>Alveolata</taxon>
        <taxon>Ciliophora</taxon>
        <taxon>Postciliodesmatophora</taxon>
        <taxon>Heterotrichea</taxon>
        <taxon>Heterotrichida</taxon>
        <taxon>Stentoridae</taxon>
        <taxon>Stentor</taxon>
    </lineage>
</organism>
<evidence type="ECO:0000256" key="1">
    <source>
        <dbReference type="ARBA" id="ARBA00004141"/>
    </source>
</evidence>
<feature type="transmembrane region" description="Helical" evidence="6">
    <location>
        <begin position="415"/>
        <end position="437"/>
    </location>
</feature>
<feature type="transmembrane region" description="Helical" evidence="6">
    <location>
        <begin position="386"/>
        <end position="409"/>
    </location>
</feature>
<evidence type="ECO:0000259" key="7">
    <source>
        <dbReference type="PROSITE" id="PS50850"/>
    </source>
</evidence>
<feature type="transmembrane region" description="Helical" evidence="6">
    <location>
        <begin position="113"/>
        <end position="132"/>
    </location>
</feature>
<dbReference type="OrthoDB" id="4139357at2759"/>
<evidence type="ECO:0000256" key="3">
    <source>
        <dbReference type="ARBA" id="ARBA00022692"/>
    </source>
</evidence>
<feature type="transmembrane region" description="Helical" evidence="6">
    <location>
        <begin position="175"/>
        <end position="194"/>
    </location>
</feature>
<dbReference type="GO" id="GO:0022857">
    <property type="term" value="F:transmembrane transporter activity"/>
    <property type="evidence" value="ECO:0007669"/>
    <property type="project" value="InterPro"/>
</dbReference>
<dbReference type="Gene3D" id="1.20.1250.20">
    <property type="entry name" value="MFS general substrate transporter like domains"/>
    <property type="match status" value="1"/>
</dbReference>
<feature type="transmembrane region" description="Helical" evidence="6">
    <location>
        <begin position="298"/>
        <end position="320"/>
    </location>
</feature>
<dbReference type="Pfam" id="PF00083">
    <property type="entry name" value="Sugar_tr"/>
    <property type="match status" value="1"/>
</dbReference>
<dbReference type="PROSITE" id="PS50850">
    <property type="entry name" value="MFS"/>
    <property type="match status" value="1"/>
</dbReference>
<keyword evidence="2" id="KW-0813">Transport</keyword>
<feature type="transmembrane region" description="Helical" evidence="6">
    <location>
        <begin position="89"/>
        <end position="107"/>
    </location>
</feature>
<comment type="subcellular location">
    <subcellularLocation>
        <location evidence="1">Membrane</location>
        <topology evidence="1">Multi-pass membrane protein</topology>
    </subcellularLocation>
</comment>
<feature type="transmembrane region" description="Helical" evidence="6">
    <location>
        <begin position="332"/>
        <end position="351"/>
    </location>
</feature>
<gene>
    <name evidence="8" type="ORF">SteCoe_2428</name>
</gene>
<dbReference type="GO" id="GO:0016020">
    <property type="term" value="C:membrane"/>
    <property type="evidence" value="ECO:0007669"/>
    <property type="project" value="UniProtKB-SubCell"/>
</dbReference>
<dbReference type="PANTHER" id="PTHR23511">
    <property type="entry name" value="SYNAPTIC VESICLE GLYCOPROTEIN 2"/>
    <property type="match status" value="1"/>
</dbReference>
<evidence type="ECO:0000256" key="4">
    <source>
        <dbReference type="ARBA" id="ARBA00022989"/>
    </source>
</evidence>